<dbReference type="InterPro" id="IPR036950">
    <property type="entry name" value="PBP_transglycosylase"/>
</dbReference>
<dbReference type="InterPro" id="IPR001264">
    <property type="entry name" value="Glyco_trans_51"/>
</dbReference>
<feature type="domain" description="Extensin-like C-terminal" evidence="4">
    <location>
        <begin position="625"/>
        <end position="715"/>
    </location>
</feature>
<dbReference type="Proteomes" id="UP000014227">
    <property type="component" value="Chromosome I"/>
</dbReference>
<dbReference type="GO" id="GO:0030288">
    <property type="term" value="C:outer membrane-bounded periplasmic space"/>
    <property type="evidence" value="ECO:0007669"/>
    <property type="project" value="TreeGrafter"/>
</dbReference>
<dbReference type="STRING" id="454171.CP488_01055"/>
<dbReference type="PANTHER" id="PTHR32282:SF31">
    <property type="entry name" value="PEPTIDOGLYCAN GLYCOSYLTRANSFERASE"/>
    <property type="match status" value="1"/>
</dbReference>
<dbReference type="PATRIC" id="fig|1303518.3.peg.103"/>
<dbReference type="Pfam" id="PF00912">
    <property type="entry name" value="Transgly"/>
    <property type="match status" value="1"/>
</dbReference>
<feature type="transmembrane region" description="Helical" evidence="2">
    <location>
        <begin position="231"/>
        <end position="252"/>
    </location>
</feature>
<reference evidence="6" key="1">
    <citation type="submission" date="2013-03" db="EMBL/GenBank/DDBJ databases">
        <title>Genome sequence of Chthonomonas calidirosea, the first sequenced genome from the Armatimonadetes phylum (formally candidate division OP10).</title>
        <authorList>
            <person name="Lee K.C.Y."/>
            <person name="Morgan X.C."/>
            <person name="Dunfield P.F."/>
            <person name="Tamas I."/>
            <person name="Houghton K.M."/>
            <person name="Vyssotski M."/>
            <person name="Ryan J.L.J."/>
            <person name="Lagutin K."/>
            <person name="McDonald I.R."/>
            <person name="Stott M.B."/>
        </authorList>
    </citation>
    <scope>NUCLEOTIDE SEQUENCE [LARGE SCALE GENOMIC DNA]</scope>
    <source>
        <strain evidence="6">DSM 23976 / ICMP 18418 / T49</strain>
    </source>
</reference>
<feature type="transmembrane region" description="Helical" evidence="2">
    <location>
        <begin position="264"/>
        <end position="286"/>
    </location>
</feature>
<feature type="transmembrane region" description="Helical" evidence="2">
    <location>
        <begin position="330"/>
        <end position="353"/>
    </location>
</feature>
<evidence type="ECO:0000256" key="2">
    <source>
        <dbReference type="SAM" id="Phobius"/>
    </source>
</evidence>
<evidence type="ECO:0000313" key="5">
    <source>
        <dbReference type="EMBL" id="CCW33941.1"/>
    </source>
</evidence>
<keyword evidence="1" id="KW-0808">Transferase</keyword>
<keyword evidence="6" id="KW-1185">Reference proteome</keyword>
<keyword evidence="2" id="KW-1133">Transmembrane helix</keyword>
<dbReference type="GO" id="GO:0009252">
    <property type="term" value="P:peptidoglycan biosynthetic process"/>
    <property type="evidence" value="ECO:0007669"/>
    <property type="project" value="TreeGrafter"/>
</dbReference>
<evidence type="ECO:0000256" key="1">
    <source>
        <dbReference type="ARBA" id="ARBA00022679"/>
    </source>
</evidence>
<keyword evidence="2" id="KW-0472">Membrane</keyword>
<feature type="transmembrane region" description="Helical" evidence="2">
    <location>
        <begin position="130"/>
        <end position="155"/>
    </location>
</feature>
<dbReference type="Gene3D" id="1.10.3810.10">
    <property type="entry name" value="Biosynthetic peptidoglycan transglycosylase-like"/>
    <property type="match status" value="1"/>
</dbReference>
<keyword evidence="2" id="KW-0812">Transmembrane</keyword>
<dbReference type="SUPFAM" id="SSF53955">
    <property type="entry name" value="Lysozyme-like"/>
    <property type="match status" value="1"/>
</dbReference>
<proteinExistence type="predicted"/>
<dbReference type="InParanoid" id="S0ES44"/>
<dbReference type="PANTHER" id="PTHR32282">
    <property type="entry name" value="BINDING PROTEIN TRANSPEPTIDASE, PUTATIVE-RELATED"/>
    <property type="match status" value="1"/>
</dbReference>
<dbReference type="InterPro" id="IPR023346">
    <property type="entry name" value="Lysozyme-like_dom_sf"/>
</dbReference>
<gene>
    <name evidence="5" type="ORF">CCALI_00102</name>
</gene>
<dbReference type="KEGG" id="ccz:CCALI_00102"/>
<dbReference type="OrthoDB" id="9766909at2"/>
<protein>
    <submittedName>
        <fullName evidence="5">Extensin-like protein C-terminus / Transglycosylase</fullName>
    </submittedName>
</protein>
<evidence type="ECO:0000259" key="3">
    <source>
        <dbReference type="Pfam" id="PF00912"/>
    </source>
</evidence>
<dbReference type="Pfam" id="PF06904">
    <property type="entry name" value="Extensin-like_C"/>
    <property type="match status" value="1"/>
</dbReference>
<dbReference type="eggNOG" id="COG0744">
    <property type="taxonomic scope" value="Bacteria"/>
</dbReference>
<feature type="transmembrane region" description="Helical" evidence="2">
    <location>
        <begin position="292"/>
        <end position="310"/>
    </location>
</feature>
<evidence type="ECO:0000259" key="4">
    <source>
        <dbReference type="Pfam" id="PF06904"/>
    </source>
</evidence>
<feature type="transmembrane region" description="Helical" evidence="2">
    <location>
        <begin position="83"/>
        <end position="101"/>
    </location>
</feature>
<evidence type="ECO:0000313" key="6">
    <source>
        <dbReference type="Proteomes" id="UP000014227"/>
    </source>
</evidence>
<dbReference type="EMBL" id="HF951689">
    <property type="protein sequence ID" value="CCW33941.1"/>
    <property type="molecule type" value="Genomic_DNA"/>
</dbReference>
<sequence length="741" mass="81600">MPTTINLDITTQSSKETSVGHTVLRRLGLILLPFCYLLWTESIVKDWFLSTADLYPYRLAGYITAAAFAGLALLLIARDLYKVWLGLLGFLDLLMVVGLLLHGGPSVGLWATLPTALAVAGLWHGKVRKIAWPLVALGVFAILICALPLSLRLLLLLAPALTALCLLTQRAPCELRWSLFCCLTFGLIVLVALSVLPHPLHLLQTDPFGTGLGTFQTSSFARTYLMEQGPIATISLALLLIVAGLVAFQRALLSTSQAHSYETLLAASASGTLLTLLLFNAIRPAFLTDASALGTWPLALSLALPGLTHFPKPEPSAETLTGLRARRRRLLVAAALPCDLCLMWLAAFLYHAYHLILPYRGNGKPAGYSVYVPLNHISQTMQDATIATEDGSFYENAGVDWNATDRAMRIDIRAGEIKLGGSTITQQLARNLFLTPRKTLSRKLEEILIALLMNRLLPKKRILELYLNTIDYGLGYHGIAQAAWGYFYTTPDKLTLAQSALLAGLVSHPPKPDPQLAATGEAQYVPLDKMAHWQQTALGRLSAFFGDRYTTAQLQQAARIPIDRFVRPYRDVYDRGATDFIPAHWLGVSFYSFVNPQIPASIPNVAPCLKQHLAAFLLLAHKTLGLVGIHHLGVYNDRTIRNDLAHLSAHAYGQAIDIAGFVFSNRTTMWVKDHDNPSVTPKLLKVEKLLKRHFDLVLDWQNNPSEHQTHFHCEVRGPRPPAPTPPPYMFHNSIPNSAAGF</sequence>
<dbReference type="RefSeq" id="WP_016481505.1">
    <property type="nucleotide sequence ID" value="NC_021487.1"/>
</dbReference>
<dbReference type="HOGENOM" id="CLU_374584_0_0_0"/>
<accession>S0ES44</accession>
<dbReference type="InterPro" id="IPR050396">
    <property type="entry name" value="Glycosyltr_51/Transpeptidase"/>
</dbReference>
<feature type="transmembrane region" description="Helical" evidence="2">
    <location>
        <begin position="175"/>
        <end position="196"/>
    </location>
</feature>
<feature type="domain" description="Glycosyl transferase family 51" evidence="3">
    <location>
        <begin position="369"/>
        <end position="516"/>
    </location>
</feature>
<feature type="transmembrane region" description="Helical" evidence="2">
    <location>
        <begin position="23"/>
        <end position="39"/>
    </location>
</feature>
<dbReference type="GO" id="GO:0008955">
    <property type="term" value="F:peptidoglycan glycosyltransferase activity"/>
    <property type="evidence" value="ECO:0007669"/>
    <property type="project" value="TreeGrafter"/>
</dbReference>
<name>S0ES44_CHTCT</name>
<organism evidence="5 6">
    <name type="scientific">Chthonomonas calidirosea (strain DSM 23976 / ICMP 18418 / T49)</name>
    <dbReference type="NCBI Taxonomy" id="1303518"/>
    <lineage>
        <taxon>Bacteria</taxon>
        <taxon>Bacillati</taxon>
        <taxon>Armatimonadota</taxon>
        <taxon>Chthonomonadia</taxon>
        <taxon>Chthonomonadales</taxon>
        <taxon>Chthonomonadaceae</taxon>
        <taxon>Chthonomonas</taxon>
    </lineage>
</organism>
<dbReference type="InterPro" id="IPR009683">
    <property type="entry name" value="Extensin-like_C"/>
</dbReference>
<feature type="transmembrane region" description="Helical" evidence="2">
    <location>
        <begin position="59"/>
        <end position="76"/>
    </location>
</feature>
<dbReference type="AlphaFoldDB" id="S0ES44"/>